<comment type="subcellular location">
    <subcellularLocation>
        <location evidence="2 11">Cytoplasm</location>
    </subcellularLocation>
</comment>
<comment type="similarity">
    <text evidence="3 11 13">Belongs to the peptidase S33 family.</text>
</comment>
<dbReference type="AlphaFoldDB" id="A0A843YG39"/>
<evidence type="ECO:0000256" key="10">
    <source>
        <dbReference type="ARBA" id="ARBA00029605"/>
    </source>
</evidence>
<accession>A0A843YG39</accession>
<dbReference type="PANTHER" id="PTHR43722">
    <property type="entry name" value="PROLINE IMINOPEPTIDASE"/>
    <property type="match status" value="1"/>
</dbReference>
<evidence type="ECO:0000313" key="16">
    <source>
        <dbReference type="Proteomes" id="UP000444174"/>
    </source>
</evidence>
<keyword evidence="9 11" id="KW-0378">Hydrolase</keyword>
<feature type="active site" description="Nucleophile" evidence="12">
    <location>
        <position position="120"/>
    </location>
</feature>
<dbReference type="PRINTS" id="PR00793">
    <property type="entry name" value="PROAMNOPTASE"/>
</dbReference>
<reference evidence="15 16" key="1">
    <citation type="submission" date="2019-10" db="EMBL/GenBank/DDBJ databases">
        <title>Epibacterium sp. nov., isolated from seawater.</title>
        <authorList>
            <person name="Zhang X."/>
            <person name="Li N."/>
        </authorList>
    </citation>
    <scope>NUCLEOTIDE SEQUENCE [LARGE SCALE GENOMIC DNA]</scope>
    <source>
        <strain evidence="15 16">SM1979</strain>
    </source>
</reference>
<evidence type="ECO:0000256" key="9">
    <source>
        <dbReference type="ARBA" id="ARBA00022801"/>
    </source>
</evidence>
<evidence type="ECO:0000256" key="2">
    <source>
        <dbReference type="ARBA" id="ARBA00004496"/>
    </source>
</evidence>
<evidence type="ECO:0000256" key="11">
    <source>
        <dbReference type="PIRNR" id="PIRNR006431"/>
    </source>
</evidence>
<dbReference type="PIRSF" id="PIRSF006431">
    <property type="entry name" value="Pept_S33"/>
    <property type="match status" value="1"/>
</dbReference>
<proteinExistence type="inferred from homology"/>
<keyword evidence="7 11" id="KW-0963">Cytoplasm</keyword>
<evidence type="ECO:0000256" key="12">
    <source>
        <dbReference type="PIRSR" id="PIRSR006431-1"/>
    </source>
</evidence>
<evidence type="ECO:0000256" key="7">
    <source>
        <dbReference type="ARBA" id="ARBA00022490"/>
    </source>
</evidence>
<keyword evidence="8 11" id="KW-0645">Protease</keyword>
<dbReference type="Proteomes" id="UP000444174">
    <property type="component" value="Unassembled WGS sequence"/>
</dbReference>
<evidence type="ECO:0000256" key="6">
    <source>
        <dbReference type="ARBA" id="ARBA00022438"/>
    </source>
</evidence>
<dbReference type="InterPro" id="IPR005944">
    <property type="entry name" value="Pro_iminopeptidase"/>
</dbReference>
<dbReference type="EMBL" id="WIBF01000003">
    <property type="protein sequence ID" value="MQQ08252.1"/>
    <property type="molecule type" value="Genomic_DNA"/>
</dbReference>
<dbReference type="Pfam" id="PF00561">
    <property type="entry name" value="Abhydrolase_1"/>
    <property type="match status" value="1"/>
</dbReference>
<sequence length="326" mass="36908">MDKYPDQKRAVQFLYPPIEPFDQRMLDVGQGHRVYFEQSGNPDGIPVIVCHGGPGGGSSPAMRRYFDPQVYRVILFDQRGCGRSRPYASCESNTTWHLVEDMEAIRRTLGIEKWILFGGSWGATLALVYSQSHPGRVTHIVLRGVFLMTQTELDWFYSGGAGRFWPETWARFISLVPEDERDDIIAAYHRRLFSGNRSEEIRFGRAWSAWENALASIASNGVSGEPPSEYARAFARLENHYFMNKGFLDFDGQILANMSLISHIPGKIIQGRYDMICPPQAAWRLSELWPNADLVMVRDAGHALSEPGISKELVRAMDSIAEEDLE</sequence>
<dbReference type="RefSeq" id="WP_153215199.1">
    <property type="nucleotide sequence ID" value="NZ_WIBF01000003.1"/>
</dbReference>
<protein>
    <recommendedName>
        <fullName evidence="5 11">Proline iminopeptidase</fullName>
        <shortName evidence="11">PIP</shortName>
        <ecNumber evidence="4 11">3.4.11.5</ecNumber>
    </recommendedName>
    <alternativeName>
        <fullName evidence="10 11">Prolyl aminopeptidase</fullName>
    </alternativeName>
</protein>
<comment type="caution">
    <text evidence="15">The sequence shown here is derived from an EMBL/GenBank/DDBJ whole genome shotgun (WGS) entry which is preliminary data.</text>
</comment>
<dbReference type="InterPro" id="IPR002410">
    <property type="entry name" value="Peptidase_S33"/>
</dbReference>
<feature type="active site" description="Proton donor" evidence="12">
    <location>
        <position position="302"/>
    </location>
</feature>
<name>A0A843YG39_9RHOB</name>
<evidence type="ECO:0000256" key="8">
    <source>
        <dbReference type="ARBA" id="ARBA00022670"/>
    </source>
</evidence>
<comment type="catalytic activity">
    <reaction evidence="1 11 13">
        <text>Release of N-terminal proline from a peptide.</text>
        <dbReference type="EC" id="3.4.11.5"/>
    </reaction>
</comment>
<evidence type="ECO:0000259" key="14">
    <source>
        <dbReference type="Pfam" id="PF00561"/>
    </source>
</evidence>
<feature type="active site" evidence="12">
    <location>
        <position position="274"/>
    </location>
</feature>
<dbReference type="EC" id="3.4.11.5" evidence="4 11"/>
<dbReference type="PANTHER" id="PTHR43722:SF1">
    <property type="entry name" value="PROLINE IMINOPEPTIDASE"/>
    <property type="match status" value="1"/>
</dbReference>
<dbReference type="GO" id="GO:0005737">
    <property type="term" value="C:cytoplasm"/>
    <property type="evidence" value="ECO:0007669"/>
    <property type="project" value="UniProtKB-SubCell"/>
</dbReference>
<evidence type="ECO:0000256" key="13">
    <source>
        <dbReference type="RuleBase" id="RU003421"/>
    </source>
</evidence>
<feature type="domain" description="AB hydrolase-1" evidence="14">
    <location>
        <begin position="46"/>
        <end position="304"/>
    </location>
</feature>
<evidence type="ECO:0000256" key="5">
    <source>
        <dbReference type="ARBA" id="ARBA00021843"/>
    </source>
</evidence>
<dbReference type="InterPro" id="IPR029058">
    <property type="entry name" value="AB_hydrolase_fold"/>
</dbReference>
<evidence type="ECO:0000256" key="1">
    <source>
        <dbReference type="ARBA" id="ARBA00001585"/>
    </source>
</evidence>
<evidence type="ECO:0000256" key="3">
    <source>
        <dbReference type="ARBA" id="ARBA00010088"/>
    </source>
</evidence>
<organism evidence="15 16">
    <name type="scientific">Tritonibacter litoralis</name>
    <dbReference type="NCBI Taxonomy" id="2662264"/>
    <lineage>
        <taxon>Bacteria</taxon>
        <taxon>Pseudomonadati</taxon>
        <taxon>Pseudomonadota</taxon>
        <taxon>Alphaproteobacteria</taxon>
        <taxon>Rhodobacterales</taxon>
        <taxon>Paracoccaceae</taxon>
        <taxon>Tritonibacter</taxon>
    </lineage>
</organism>
<evidence type="ECO:0000256" key="4">
    <source>
        <dbReference type="ARBA" id="ARBA00012568"/>
    </source>
</evidence>
<dbReference type="NCBIfam" id="TIGR01249">
    <property type="entry name" value="pro_imino_pep_1"/>
    <property type="match status" value="1"/>
</dbReference>
<dbReference type="InterPro" id="IPR000073">
    <property type="entry name" value="AB_hydrolase_1"/>
</dbReference>
<gene>
    <name evidence="15" type="primary">pip</name>
    <name evidence="15" type="ORF">GFB49_07295</name>
</gene>
<keyword evidence="16" id="KW-1185">Reference proteome</keyword>
<dbReference type="SUPFAM" id="SSF53474">
    <property type="entry name" value="alpha/beta-Hydrolases"/>
    <property type="match status" value="1"/>
</dbReference>
<dbReference type="GO" id="GO:0004177">
    <property type="term" value="F:aminopeptidase activity"/>
    <property type="evidence" value="ECO:0007669"/>
    <property type="project" value="UniProtKB-UniRule"/>
</dbReference>
<keyword evidence="6 11" id="KW-0031">Aminopeptidase</keyword>
<dbReference type="Gene3D" id="3.40.50.1820">
    <property type="entry name" value="alpha/beta hydrolase"/>
    <property type="match status" value="1"/>
</dbReference>
<evidence type="ECO:0000313" key="15">
    <source>
        <dbReference type="EMBL" id="MQQ08252.1"/>
    </source>
</evidence>
<dbReference type="GO" id="GO:0006508">
    <property type="term" value="P:proteolysis"/>
    <property type="evidence" value="ECO:0007669"/>
    <property type="project" value="UniProtKB-KW"/>
</dbReference>